<protein>
    <submittedName>
        <fullName evidence="2">DUF4190 domain-containing protein</fullName>
    </submittedName>
</protein>
<dbReference type="EMBL" id="JACVDC010000056">
    <property type="protein sequence ID" value="MBC9797370.1"/>
    <property type="molecule type" value="Genomic_DNA"/>
</dbReference>
<keyword evidence="1" id="KW-0812">Transmembrane</keyword>
<keyword evidence="1" id="KW-1133">Transmembrane helix</keyword>
<organism evidence="2 3">
    <name type="scientific">Sinomicrobium weinanense</name>
    <dbReference type="NCBI Taxonomy" id="2842200"/>
    <lineage>
        <taxon>Bacteria</taxon>
        <taxon>Pseudomonadati</taxon>
        <taxon>Bacteroidota</taxon>
        <taxon>Flavobacteriia</taxon>
        <taxon>Flavobacteriales</taxon>
        <taxon>Flavobacteriaceae</taxon>
        <taxon>Sinomicrobium</taxon>
    </lineage>
</organism>
<dbReference type="Pfam" id="PF07666">
    <property type="entry name" value="MpPF26"/>
    <property type="match status" value="1"/>
</dbReference>
<proteinExistence type="predicted"/>
<reference evidence="2 3" key="1">
    <citation type="submission" date="2020-09" db="EMBL/GenBank/DDBJ databases">
        <title>Sinomicrobium weinanense sp. nov., a halophilic bacteria isolated from saline-alkali soil.</title>
        <authorList>
            <person name="Wu P."/>
            <person name="Ren H."/>
            <person name="Mei Y."/>
            <person name="Liang Y."/>
            <person name="Chen Z."/>
        </authorList>
    </citation>
    <scope>NUCLEOTIDE SEQUENCE [LARGE SCALE GENOMIC DNA]</scope>
    <source>
        <strain evidence="2 3">FJxs</strain>
    </source>
</reference>
<accession>A0A926JTQ6</accession>
<gene>
    <name evidence="2" type="ORF">IBL28_15455</name>
</gene>
<dbReference type="RefSeq" id="WP_187966504.1">
    <property type="nucleotide sequence ID" value="NZ_JACVDC010000056.1"/>
</dbReference>
<dbReference type="NCBIfam" id="NF040945">
    <property type="entry name" value="CCC_membrane"/>
    <property type="match status" value="1"/>
</dbReference>
<sequence length="105" mass="11541">MEKQQLPNATLILVLSIASILCCCAYGAGIIPAVISLVLANKSVKLYKADPELYDNFSNIKTGRIIAIIGIVLNAVYIVYSIAMIAIFGIDGLMERYQLIQEQYQ</sequence>
<dbReference type="AlphaFoldDB" id="A0A926JTQ6"/>
<comment type="caution">
    <text evidence="2">The sequence shown here is derived from an EMBL/GenBank/DDBJ whole genome shotgun (WGS) entry which is preliminary data.</text>
</comment>
<name>A0A926JTQ6_9FLAO</name>
<evidence type="ECO:0000313" key="3">
    <source>
        <dbReference type="Proteomes" id="UP000653730"/>
    </source>
</evidence>
<dbReference type="InterPro" id="IPR011655">
    <property type="entry name" value="MpPF26"/>
</dbReference>
<feature type="transmembrane region" description="Helical" evidence="1">
    <location>
        <begin position="65"/>
        <end position="90"/>
    </location>
</feature>
<keyword evidence="3" id="KW-1185">Reference proteome</keyword>
<feature type="transmembrane region" description="Helical" evidence="1">
    <location>
        <begin position="12"/>
        <end position="40"/>
    </location>
</feature>
<evidence type="ECO:0000256" key="1">
    <source>
        <dbReference type="SAM" id="Phobius"/>
    </source>
</evidence>
<evidence type="ECO:0000313" key="2">
    <source>
        <dbReference type="EMBL" id="MBC9797370.1"/>
    </source>
</evidence>
<dbReference type="Proteomes" id="UP000653730">
    <property type="component" value="Unassembled WGS sequence"/>
</dbReference>
<keyword evidence="1" id="KW-0472">Membrane</keyword>